<dbReference type="InterPro" id="IPR027417">
    <property type="entry name" value="P-loop_NTPase"/>
</dbReference>
<evidence type="ECO:0000259" key="2">
    <source>
        <dbReference type="Pfam" id="PF20720"/>
    </source>
</evidence>
<feature type="non-terminal residue" evidence="3">
    <location>
        <position position="642"/>
    </location>
</feature>
<gene>
    <name evidence="3" type="ORF">MGAL_10B007789</name>
</gene>
<feature type="domain" description="DZIP3-like HEPN" evidence="1">
    <location>
        <begin position="54"/>
        <end position="165"/>
    </location>
</feature>
<evidence type="ECO:0008006" key="5">
    <source>
        <dbReference type="Google" id="ProtNLM"/>
    </source>
</evidence>
<accession>A0A8B6EPN8</accession>
<dbReference type="Pfam" id="PF18738">
    <property type="entry name" value="HEPN_DZIP3"/>
    <property type="match status" value="1"/>
</dbReference>
<proteinExistence type="predicted"/>
<feature type="non-terminal residue" evidence="3">
    <location>
        <position position="1"/>
    </location>
</feature>
<evidence type="ECO:0000313" key="4">
    <source>
        <dbReference type="Proteomes" id="UP000596742"/>
    </source>
</evidence>
<dbReference type="InterPro" id="IPR049050">
    <property type="entry name" value="nSTAND3"/>
</dbReference>
<dbReference type="InterPro" id="IPR041249">
    <property type="entry name" value="HEPN_DZIP3"/>
</dbReference>
<dbReference type="Pfam" id="PF20720">
    <property type="entry name" value="nSTAND3"/>
    <property type="match status" value="1"/>
</dbReference>
<dbReference type="OrthoDB" id="6092734at2759"/>
<evidence type="ECO:0000259" key="1">
    <source>
        <dbReference type="Pfam" id="PF18738"/>
    </source>
</evidence>
<dbReference type="SUPFAM" id="SSF52540">
    <property type="entry name" value="P-loop containing nucleoside triphosphate hydrolases"/>
    <property type="match status" value="1"/>
</dbReference>
<dbReference type="Proteomes" id="UP000596742">
    <property type="component" value="Unassembled WGS sequence"/>
</dbReference>
<evidence type="ECO:0000313" key="3">
    <source>
        <dbReference type="EMBL" id="VDI36943.1"/>
    </source>
</evidence>
<name>A0A8B6EPN8_MYTGA</name>
<sequence>QGPSGTISTEVILEIISQDCTDEVMVLQPIKDLIAVGKLELTLKTSATDFTFKSVRGSKPVSSMNFDLSLLITLLRKDSNVEPPETGGYDDLPSKDDKTDGAQIATIKHYRNDLAHASEAKKNEHEFDCLWSRLENAVRILGKGDKFIKAVDDASTMKLDSSTEEVLIRMVQHDKQLLQFEEDVTELYKKIEKLTKQTEEQSTSTQVEISEIKEDIGEKEEQILKIKTDMQTVHTELHKIEKKFDEKFRVQDERNVQQDEMNRDMGSGIQENRRDIQRIDTKNQTKAMIQNEANVYVITRAVAKCLEVLNQNKVLVLAADGGRGKTALSLYLAKHFLDSNYKPLLFVEKDIVLKREMIDFKENYFIIIEDLFGRSNIRFDDETHKNILDILNINMKGNQCKCKLVLTVRKTPGSLFDLFDKHEIFKQARIINLDDENFALTRDEKKNILINLLKQFSVSICNCTYRDSLASDTCDEPCMEMPGNTLKLCYKVVKDILNFKTYYGFPQACRLFSSNPSFTKMGVKYFQNPNKALVEEMESLHTDAFAKSVIERYQFCILVYLAVKDEIDLYNVDKIFFGHLLDKFGDSNFTPNVLKRSLKGISDKYLVGDFTRQPCRLQHATIREAILISYGKDYPDEILSHC</sequence>
<feature type="domain" description="Novel STAND NTPase 3" evidence="2">
    <location>
        <begin position="296"/>
        <end position="454"/>
    </location>
</feature>
<keyword evidence="4" id="KW-1185">Reference proteome</keyword>
<dbReference type="AlphaFoldDB" id="A0A8B6EPN8"/>
<dbReference type="EMBL" id="UYJE01005385">
    <property type="protein sequence ID" value="VDI36943.1"/>
    <property type="molecule type" value="Genomic_DNA"/>
</dbReference>
<comment type="caution">
    <text evidence="3">The sequence shown here is derived from an EMBL/GenBank/DDBJ whole genome shotgun (WGS) entry which is preliminary data.</text>
</comment>
<reference evidence="3" key="1">
    <citation type="submission" date="2018-11" db="EMBL/GenBank/DDBJ databases">
        <authorList>
            <person name="Alioto T."/>
            <person name="Alioto T."/>
        </authorList>
    </citation>
    <scope>NUCLEOTIDE SEQUENCE</scope>
</reference>
<protein>
    <recommendedName>
        <fullName evidence="5">DZIP3-like HEPN domain-containing protein</fullName>
    </recommendedName>
</protein>
<organism evidence="3 4">
    <name type="scientific">Mytilus galloprovincialis</name>
    <name type="common">Mediterranean mussel</name>
    <dbReference type="NCBI Taxonomy" id="29158"/>
    <lineage>
        <taxon>Eukaryota</taxon>
        <taxon>Metazoa</taxon>
        <taxon>Spiralia</taxon>
        <taxon>Lophotrochozoa</taxon>
        <taxon>Mollusca</taxon>
        <taxon>Bivalvia</taxon>
        <taxon>Autobranchia</taxon>
        <taxon>Pteriomorphia</taxon>
        <taxon>Mytilida</taxon>
        <taxon>Mytiloidea</taxon>
        <taxon>Mytilidae</taxon>
        <taxon>Mytilinae</taxon>
        <taxon>Mytilus</taxon>
    </lineage>
</organism>